<evidence type="ECO:0000256" key="11">
    <source>
        <dbReference type="ARBA" id="ARBA00023004"/>
    </source>
</evidence>
<keyword evidence="8" id="KW-0256">Endoplasmic reticulum</keyword>
<dbReference type="Pfam" id="PF00067">
    <property type="entry name" value="p450"/>
    <property type="match status" value="1"/>
</dbReference>
<evidence type="ECO:0000256" key="3">
    <source>
        <dbReference type="ARBA" id="ARBA00004174"/>
    </source>
</evidence>
<keyword evidence="12 14" id="KW-0503">Monooxygenase</keyword>
<evidence type="ECO:0000256" key="15">
    <source>
        <dbReference type="SAM" id="Phobius"/>
    </source>
</evidence>
<keyword evidence="13 15" id="KW-0472">Membrane</keyword>
<keyword evidence="10 14" id="KW-0560">Oxidoreductase</keyword>
<comment type="function">
    <text evidence="2">May be involved in the metabolism of insect hormones and in the breakdown of synthetic insecticides.</text>
</comment>
<keyword evidence="9" id="KW-0492">Microsome</keyword>
<keyword evidence="15" id="KW-0812">Transmembrane</keyword>
<dbReference type="EnsemblMetazoa" id="XM_050652591.1">
    <property type="protein sequence ID" value="XP_050508548.1"/>
    <property type="gene ID" value="LOC114326272"/>
</dbReference>
<evidence type="ECO:0000256" key="6">
    <source>
        <dbReference type="ARBA" id="ARBA00022617"/>
    </source>
</evidence>
<dbReference type="PANTHER" id="PTHR24291:SF189">
    <property type="entry name" value="CYTOCHROME P450 4C3-RELATED"/>
    <property type="match status" value="1"/>
</dbReference>
<dbReference type="PANTHER" id="PTHR24291">
    <property type="entry name" value="CYTOCHROME P450 FAMILY 4"/>
    <property type="match status" value="1"/>
</dbReference>
<keyword evidence="17" id="KW-1185">Reference proteome</keyword>
<keyword evidence="6 14" id="KW-0349">Heme</keyword>
<dbReference type="CDD" id="cd20628">
    <property type="entry name" value="CYP4"/>
    <property type="match status" value="1"/>
</dbReference>
<dbReference type="PROSITE" id="PS00086">
    <property type="entry name" value="CYTOCHROME_P450"/>
    <property type="match status" value="1"/>
</dbReference>
<evidence type="ECO:0000256" key="5">
    <source>
        <dbReference type="ARBA" id="ARBA00010617"/>
    </source>
</evidence>
<keyword evidence="7 14" id="KW-0479">Metal-binding</keyword>
<evidence type="ECO:0000256" key="12">
    <source>
        <dbReference type="ARBA" id="ARBA00023033"/>
    </source>
</evidence>
<name>A0ABM5KEG1_DIAVI</name>
<comment type="similarity">
    <text evidence="5 14">Belongs to the cytochrome P450 family.</text>
</comment>
<dbReference type="InterPro" id="IPR001128">
    <property type="entry name" value="Cyt_P450"/>
</dbReference>
<dbReference type="InterPro" id="IPR050196">
    <property type="entry name" value="Cytochrome_P450_Monoox"/>
</dbReference>
<dbReference type="Proteomes" id="UP001652700">
    <property type="component" value="Unplaced"/>
</dbReference>
<evidence type="ECO:0000256" key="10">
    <source>
        <dbReference type="ARBA" id="ARBA00023002"/>
    </source>
</evidence>
<dbReference type="RefSeq" id="XP_050508548.1">
    <property type="nucleotide sequence ID" value="XM_050652591.1"/>
</dbReference>
<evidence type="ECO:0008006" key="18">
    <source>
        <dbReference type="Google" id="ProtNLM"/>
    </source>
</evidence>
<feature type="transmembrane region" description="Helical" evidence="15">
    <location>
        <begin position="16"/>
        <end position="34"/>
    </location>
</feature>
<evidence type="ECO:0000313" key="16">
    <source>
        <dbReference type="EnsemblMetazoa" id="XP_050508548.1"/>
    </source>
</evidence>
<sequence>MNRINNISEAMDVFKNLSAVLAAVFVIYIVYKFLKIRSVLKKVYKLPGPPKLPILGNFNDLFYSDSVQLFKNFREWSRKYSPLYSVVVLDIPVVVVTGPDEFEKIASGSKHITKGMIYGLVEPWLGKGLLTNSGSLWQQRRKILTPAFHFSILQEFVKVFNKETARLVETIKQENKKSATNIIPLISQTALNTIAETSFGTTLDLTKKDDKNYVSAIHEMGKILIYRMVRPWFYSLSVFYILSSLGTKLKEVLSRLNSFTERIILERSRDFKPFEVNTDGETKRKKLAFLDLLLNAKLSKGIIDDQGIKDEVNTFMFEGHDTTATGISWILRQLATHSEYQDQIYEEIITVLGDAQKQPDLNDLNELKVMERFIKETLRLFPPVPYIARTLDEDIELNGYLIPKEASIDIWIYDIHRNPKYWPEPEKFDPDRFLPENCVNRHPFAYVPFSAGPRNCIGQRFAMYEMKAIICGIMQNFSVKLADKNEKVEIMTDLVLRSAHEINLNFIPRTN</sequence>
<evidence type="ECO:0000256" key="7">
    <source>
        <dbReference type="ARBA" id="ARBA00022723"/>
    </source>
</evidence>
<evidence type="ECO:0000256" key="1">
    <source>
        <dbReference type="ARBA" id="ARBA00001971"/>
    </source>
</evidence>
<proteinExistence type="inferred from homology"/>
<accession>A0ABM5KEG1</accession>
<dbReference type="PRINTS" id="PR00385">
    <property type="entry name" value="P450"/>
</dbReference>
<evidence type="ECO:0000256" key="2">
    <source>
        <dbReference type="ARBA" id="ARBA00003690"/>
    </source>
</evidence>
<comment type="cofactor">
    <cofactor evidence="1">
        <name>heme</name>
        <dbReference type="ChEBI" id="CHEBI:30413"/>
    </cofactor>
</comment>
<evidence type="ECO:0000256" key="4">
    <source>
        <dbReference type="ARBA" id="ARBA00004406"/>
    </source>
</evidence>
<evidence type="ECO:0000256" key="9">
    <source>
        <dbReference type="ARBA" id="ARBA00022848"/>
    </source>
</evidence>
<dbReference type="SUPFAM" id="SSF48264">
    <property type="entry name" value="Cytochrome P450"/>
    <property type="match status" value="1"/>
</dbReference>
<dbReference type="InterPro" id="IPR036396">
    <property type="entry name" value="Cyt_P450_sf"/>
</dbReference>
<organism evidence="16 17">
    <name type="scientific">Diabrotica virgifera virgifera</name>
    <name type="common">western corn rootworm</name>
    <dbReference type="NCBI Taxonomy" id="50390"/>
    <lineage>
        <taxon>Eukaryota</taxon>
        <taxon>Metazoa</taxon>
        <taxon>Ecdysozoa</taxon>
        <taxon>Arthropoda</taxon>
        <taxon>Hexapoda</taxon>
        <taxon>Insecta</taxon>
        <taxon>Pterygota</taxon>
        <taxon>Neoptera</taxon>
        <taxon>Endopterygota</taxon>
        <taxon>Coleoptera</taxon>
        <taxon>Polyphaga</taxon>
        <taxon>Cucujiformia</taxon>
        <taxon>Chrysomeloidea</taxon>
        <taxon>Chrysomelidae</taxon>
        <taxon>Galerucinae</taxon>
        <taxon>Diabroticina</taxon>
        <taxon>Diabroticites</taxon>
        <taxon>Diabrotica</taxon>
    </lineage>
</organism>
<evidence type="ECO:0000313" key="17">
    <source>
        <dbReference type="Proteomes" id="UP001652700"/>
    </source>
</evidence>
<reference evidence="16" key="1">
    <citation type="submission" date="2025-05" db="UniProtKB">
        <authorList>
            <consortium name="EnsemblMetazoa"/>
        </authorList>
    </citation>
    <scope>IDENTIFICATION</scope>
</reference>
<dbReference type="InterPro" id="IPR017972">
    <property type="entry name" value="Cyt_P450_CS"/>
</dbReference>
<dbReference type="Gene3D" id="1.10.630.10">
    <property type="entry name" value="Cytochrome P450"/>
    <property type="match status" value="1"/>
</dbReference>
<keyword evidence="11 14" id="KW-0408">Iron</keyword>
<dbReference type="InterPro" id="IPR002401">
    <property type="entry name" value="Cyt_P450_E_grp-I"/>
</dbReference>
<protein>
    <recommendedName>
        <fullName evidence="18">Cytochrome P450 4C1-like</fullName>
    </recommendedName>
</protein>
<evidence type="ECO:0000256" key="14">
    <source>
        <dbReference type="RuleBase" id="RU000461"/>
    </source>
</evidence>
<evidence type="ECO:0000256" key="13">
    <source>
        <dbReference type="ARBA" id="ARBA00023136"/>
    </source>
</evidence>
<dbReference type="PRINTS" id="PR00463">
    <property type="entry name" value="EP450I"/>
</dbReference>
<evidence type="ECO:0000256" key="8">
    <source>
        <dbReference type="ARBA" id="ARBA00022824"/>
    </source>
</evidence>
<comment type="subcellular location">
    <subcellularLocation>
        <location evidence="4">Endoplasmic reticulum membrane</location>
        <topology evidence="4">Peripheral membrane protein</topology>
    </subcellularLocation>
    <subcellularLocation>
        <location evidence="3">Microsome membrane</location>
        <topology evidence="3">Peripheral membrane protein</topology>
    </subcellularLocation>
</comment>
<dbReference type="GeneID" id="114326272"/>
<keyword evidence="15" id="KW-1133">Transmembrane helix</keyword>